<evidence type="ECO:0000256" key="1">
    <source>
        <dbReference type="ARBA" id="ARBA00004141"/>
    </source>
</evidence>
<feature type="transmembrane region" description="Helical" evidence="6">
    <location>
        <begin position="381"/>
        <end position="411"/>
    </location>
</feature>
<dbReference type="Gene3D" id="1.20.1250.20">
    <property type="entry name" value="MFS general substrate transporter like domains"/>
    <property type="match status" value="1"/>
</dbReference>
<name>A0AAD9L8Z6_PAPLA</name>
<sequence length="575" mass="62682">MPGSDMETIDTAHGAVLRDDDVVAFDQSKSAEYKVKVDELSNLVAADTIAGGRTFSELSLYEKKSVLINRELDMMGMGRYQWFIFFLCGFGYFLDLCWAQAGGLVGSQIQRELGVPDNRIGDLSTAFNVGLTTGAFTWGILVDVVGRKWCFNLTCLIASVFGFLFAAPSNYPAICFFYCMIGFGVGGNIPIDATITLEFLPKNRRFLLAALSTFQPIGVVVASVISYGLIPSNSCGELPACNTGETPCCTKSSNMGWRYTMITLGCITLAIFLMRFLLFNFRESPKFLLAKGHDIHALDVLHSVAAFNKRPPPKLSIDDFKALEFEETQKTSAQSATPMIDGSAGGVDGTPVRSGSLLKRVVVGGYKTMFGHLKGLFSDKIYIYLFIVLAVAYMADFWAFNIAGYFLPFILRAKGVDTGTQTVDETYRSYVWIYLPGITATFVAAAIMEIPRFGRKWAMFLSAALMGVSLALYQVVDSIPASIGFNAMEYWFQSLYNALLYAYTPEAFPAPFRGSASGMLSTLGRIAGIVAPIATQTVYNGSDSPGVLWLGAGGAWLSAIAIALLPYETKGKQTY</sequence>
<evidence type="ECO:0000256" key="2">
    <source>
        <dbReference type="ARBA" id="ARBA00022448"/>
    </source>
</evidence>
<feature type="transmembrane region" description="Helical" evidence="6">
    <location>
        <begin position="207"/>
        <end position="230"/>
    </location>
</feature>
<gene>
    <name evidence="8" type="ORF">DB88DRAFT_476518</name>
</gene>
<dbReference type="GO" id="GO:0022857">
    <property type="term" value="F:transmembrane transporter activity"/>
    <property type="evidence" value="ECO:0007669"/>
    <property type="project" value="InterPro"/>
</dbReference>
<keyword evidence="3 6" id="KW-0812">Transmembrane</keyword>
<dbReference type="Proteomes" id="UP001182556">
    <property type="component" value="Unassembled WGS sequence"/>
</dbReference>
<dbReference type="PANTHER" id="PTHR23511:SF3">
    <property type="entry name" value="MAJOR FACILITATOR SUPERFAMILY (MFS) PROFILE DOMAIN-CONTAINING PROTEIN"/>
    <property type="match status" value="1"/>
</dbReference>
<comment type="caution">
    <text evidence="8">The sequence shown here is derived from an EMBL/GenBank/DDBJ whole genome shotgun (WGS) entry which is preliminary data.</text>
</comment>
<evidence type="ECO:0000313" key="9">
    <source>
        <dbReference type="Proteomes" id="UP001182556"/>
    </source>
</evidence>
<evidence type="ECO:0000259" key="7">
    <source>
        <dbReference type="PROSITE" id="PS50850"/>
    </source>
</evidence>
<organism evidence="8 9">
    <name type="scientific">Papiliotrema laurentii</name>
    <name type="common">Cryptococcus laurentii</name>
    <dbReference type="NCBI Taxonomy" id="5418"/>
    <lineage>
        <taxon>Eukaryota</taxon>
        <taxon>Fungi</taxon>
        <taxon>Dikarya</taxon>
        <taxon>Basidiomycota</taxon>
        <taxon>Agaricomycotina</taxon>
        <taxon>Tremellomycetes</taxon>
        <taxon>Tremellales</taxon>
        <taxon>Rhynchogastremaceae</taxon>
        <taxon>Papiliotrema</taxon>
    </lineage>
</organism>
<dbReference type="Pfam" id="PF00083">
    <property type="entry name" value="Sugar_tr"/>
    <property type="match status" value="1"/>
</dbReference>
<keyword evidence="2" id="KW-0813">Transport</keyword>
<keyword evidence="9" id="KW-1185">Reference proteome</keyword>
<feature type="transmembrane region" description="Helical" evidence="6">
    <location>
        <begin position="547"/>
        <end position="567"/>
    </location>
</feature>
<dbReference type="InterPro" id="IPR020846">
    <property type="entry name" value="MFS_dom"/>
</dbReference>
<evidence type="ECO:0000256" key="3">
    <source>
        <dbReference type="ARBA" id="ARBA00022692"/>
    </source>
</evidence>
<accession>A0AAD9L8Z6</accession>
<dbReference type="AlphaFoldDB" id="A0AAD9L8Z6"/>
<dbReference type="PROSITE" id="PS00217">
    <property type="entry name" value="SUGAR_TRANSPORT_2"/>
    <property type="match status" value="1"/>
</dbReference>
<keyword evidence="4 6" id="KW-1133">Transmembrane helix</keyword>
<feature type="transmembrane region" description="Helical" evidence="6">
    <location>
        <begin position="82"/>
        <end position="103"/>
    </location>
</feature>
<dbReference type="InterPro" id="IPR036259">
    <property type="entry name" value="MFS_trans_sf"/>
</dbReference>
<dbReference type="PANTHER" id="PTHR23511">
    <property type="entry name" value="SYNAPTIC VESICLE GLYCOPROTEIN 2"/>
    <property type="match status" value="1"/>
</dbReference>
<feature type="transmembrane region" description="Helical" evidence="6">
    <location>
        <begin position="173"/>
        <end position="195"/>
    </location>
</feature>
<dbReference type="SUPFAM" id="SSF103473">
    <property type="entry name" value="MFS general substrate transporter"/>
    <property type="match status" value="1"/>
</dbReference>
<evidence type="ECO:0000256" key="5">
    <source>
        <dbReference type="ARBA" id="ARBA00023136"/>
    </source>
</evidence>
<comment type="subcellular location">
    <subcellularLocation>
        <location evidence="1">Membrane</location>
        <topology evidence="1">Multi-pass membrane protein</topology>
    </subcellularLocation>
</comment>
<dbReference type="InterPro" id="IPR005828">
    <property type="entry name" value="MFS_sugar_transport-like"/>
</dbReference>
<evidence type="ECO:0000256" key="4">
    <source>
        <dbReference type="ARBA" id="ARBA00022989"/>
    </source>
</evidence>
<feature type="transmembrane region" description="Helical" evidence="6">
    <location>
        <begin position="431"/>
        <end position="450"/>
    </location>
</feature>
<feature type="transmembrane region" description="Helical" evidence="6">
    <location>
        <begin position="123"/>
        <end position="142"/>
    </location>
</feature>
<reference evidence="8" key="1">
    <citation type="submission" date="2023-02" db="EMBL/GenBank/DDBJ databases">
        <title>Identification and recombinant expression of a fungal hydrolase from Papiliotrema laurentii that hydrolyzes apple cutin and clears colloidal polyester polyurethane.</title>
        <authorList>
            <consortium name="DOE Joint Genome Institute"/>
            <person name="Roman V.A."/>
            <person name="Bojanowski C."/>
            <person name="Crable B.R."/>
            <person name="Wagner D.N."/>
            <person name="Hung C.S."/>
            <person name="Nadeau L.J."/>
            <person name="Schratz L."/>
            <person name="Haridas S."/>
            <person name="Pangilinan J."/>
            <person name="Lipzen A."/>
            <person name="Na H."/>
            <person name="Yan M."/>
            <person name="Ng V."/>
            <person name="Grigoriev I.V."/>
            <person name="Spatafora J.W."/>
            <person name="Barlow D."/>
            <person name="Biffinger J."/>
            <person name="Kelley-Loughnane N."/>
            <person name="Varaljay V.A."/>
            <person name="Crookes-Goodson W.J."/>
        </authorList>
    </citation>
    <scope>NUCLEOTIDE SEQUENCE</scope>
    <source>
        <strain evidence="8">5307AH</strain>
    </source>
</reference>
<dbReference type="EMBL" id="JAODAN010000001">
    <property type="protein sequence ID" value="KAK1927052.1"/>
    <property type="molecule type" value="Genomic_DNA"/>
</dbReference>
<keyword evidence="5 6" id="KW-0472">Membrane</keyword>
<proteinExistence type="predicted"/>
<dbReference type="PROSITE" id="PS50850">
    <property type="entry name" value="MFS"/>
    <property type="match status" value="1"/>
</dbReference>
<feature type="transmembrane region" description="Helical" evidence="6">
    <location>
        <begin position="261"/>
        <end position="281"/>
    </location>
</feature>
<evidence type="ECO:0000313" key="8">
    <source>
        <dbReference type="EMBL" id="KAK1927052.1"/>
    </source>
</evidence>
<feature type="domain" description="Major facilitator superfamily (MFS) profile" evidence="7">
    <location>
        <begin position="81"/>
        <end position="570"/>
    </location>
</feature>
<protein>
    <submittedName>
        <fullName evidence="8">Major facilitator superfamily domain-containing protein</fullName>
    </submittedName>
</protein>
<dbReference type="GO" id="GO:0016020">
    <property type="term" value="C:membrane"/>
    <property type="evidence" value="ECO:0007669"/>
    <property type="project" value="UniProtKB-SubCell"/>
</dbReference>
<feature type="transmembrane region" description="Helical" evidence="6">
    <location>
        <begin position="457"/>
        <end position="476"/>
    </location>
</feature>
<feature type="transmembrane region" description="Helical" evidence="6">
    <location>
        <begin position="149"/>
        <end position="167"/>
    </location>
</feature>
<dbReference type="InterPro" id="IPR005829">
    <property type="entry name" value="Sugar_transporter_CS"/>
</dbReference>
<evidence type="ECO:0000256" key="6">
    <source>
        <dbReference type="SAM" id="Phobius"/>
    </source>
</evidence>